<feature type="transmembrane region" description="Helical" evidence="1">
    <location>
        <begin position="65"/>
        <end position="85"/>
    </location>
</feature>
<gene>
    <name evidence="2" type="ORF">ACFO3E_11540</name>
</gene>
<keyword evidence="1" id="KW-1133">Transmembrane helix</keyword>
<organism evidence="2 3">
    <name type="scientific">Sphingobium tyrosinilyticum</name>
    <dbReference type="NCBI Taxonomy" id="2715436"/>
    <lineage>
        <taxon>Bacteria</taxon>
        <taxon>Pseudomonadati</taxon>
        <taxon>Pseudomonadota</taxon>
        <taxon>Alphaproteobacteria</taxon>
        <taxon>Sphingomonadales</taxon>
        <taxon>Sphingomonadaceae</taxon>
        <taxon>Sphingobium</taxon>
    </lineage>
</organism>
<protein>
    <recommendedName>
        <fullName evidence="4">DUF3325 domain-containing protein</fullName>
    </recommendedName>
</protein>
<evidence type="ECO:0000256" key="1">
    <source>
        <dbReference type="SAM" id="Phobius"/>
    </source>
</evidence>
<keyword evidence="3" id="KW-1185">Reference proteome</keyword>
<name>A0ABV9F0B4_9SPHN</name>
<comment type="caution">
    <text evidence="2">The sequence shown here is derived from an EMBL/GenBank/DDBJ whole genome shotgun (WGS) entry which is preliminary data.</text>
</comment>
<feature type="transmembrane region" description="Helical" evidence="1">
    <location>
        <begin position="6"/>
        <end position="23"/>
    </location>
</feature>
<dbReference type="Proteomes" id="UP001595957">
    <property type="component" value="Unassembled WGS sequence"/>
</dbReference>
<evidence type="ECO:0000313" key="3">
    <source>
        <dbReference type="Proteomes" id="UP001595957"/>
    </source>
</evidence>
<dbReference type="RefSeq" id="WP_380804833.1">
    <property type="nucleotide sequence ID" value="NZ_JBHSFZ010000025.1"/>
</dbReference>
<proteinExistence type="predicted"/>
<accession>A0ABV9F0B4</accession>
<evidence type="ECO:0000313" key="2">
    <source>
        <dbReference type="EMBL" id="MFC4594818.1"/>
    </source>
</evidence>
<keyword evidence="1" id="KW-0812">Transmembrane</keyword>
<dbReference type="EMBL" id="JBHSFZ010000025">
    <property type="protein sequence ID" value="MFC4594818.1"/>
    <property type="molecule type" value="Genomic_DNA"/>
</dbReference>
<sequence>MMTALTFAATLASIIFILLLALGDPKRRRAAGLSEGHDKARRYFHVLGAAVPGLLIALTGDAAMWLIWFGGCAVGGWAIALWFASGAEASARKSKG</sequence>
<evidence type="ECO:0008006" key="4">
    <source>
        <dbReference type="Google" id="ProtNLM"/>
    </source>
</evidence>
<feature type="transmembrane region" description="Helical" evidence="1">
    <location>
        <begin position="43"/>
        <end position="59"/>
    </location>
</feature>
<keyword evidence="1" id="KW-0472">Membrane</keyword>
<reference evidence="3" key="1">
    <citation type="journal article" date="2019" name="Int. J. Syst. Evol. Microbiol.">
        <title>The Global Catalogue of Microorganisms (GCM) 10K type strain sequencing project: providing services to taxonomists for standard genome sequencing and annotation.</title>
        <authorList>
            <consortium name="The Broad Institute Genomics Platform"/>
            <consortium name="The Broad Institute Genome Sequencing Center for Infectious Disease"/>
            <person name="Wu L."/>
            <person name="Ma J."/>
        </authorList>
    </citation>
    <scope>NUCLEOTIDE SEQUENCE [LARGE SCALE GENOMIC DNA]</scope>
    <source>
        <strain evidence="3">NBRC 103632</strain>
    </source>
</reference>